<evidence type="ECO:0000313" key="1">
    <source>
        <dbReference type="EMBL" id="EFX67081.1"/>
    </source>
</evidence>
<gene>
    <name evidence="1" type="ORF">DAPPUDRAFT_331425</name>
</gene>
<organism evidence="1 2">
    <name type="scientific">Daphnia pulex</name>
    <name type="common">Water flea</name>
    <dbReference type="NCBI Taxonomy" id="6669"/>
    <lineage>
        <taxon>Eukaryota</taxon>
        <taxon>Metazoa</taxon>
        <taxon>Ecdysozoa</taxon>
        <taxon>Arthropoda</taxon>
        <taxon>Crustacea</taxon>
        <taxon>Branchiopoda</taxon>
        <taxon>Diplostraca</taxon>
        <taxon>Cladocera</taxon>
        <taxon>Anomopoda</taxon>
        <taxon>Daphniidae</taxon>
        <taxon>Daphnia</taxon>
    </lineage>
</organism>
<sequence length="80" mass="8983">MDVLICEICRKTGAQIVSLKKEMEFTEFDAATNLLSGVLRGSGFQIIKWFVMPKSVFVSLRETVIRNKKLHSTMLTSDSG</sequence>
<accession>E9HMG0</accession>
<dbReference type="EMBL" id="GL732686">
    <property type="protein sequence ID" value="EFX67081.1"/>
    <property type="molecule type" value="Genomic_DNA"/>
</dbReference>
<dbReference type="HOGENOM" id="CLU_2778418_0_0_1"/>
<protein>
    <submittedName>
        <fullName evidence="1">Uncharacterized protein</fullName>
    </submittedName>
</protein>
<name>E9HMG0_DAPPU</name>
<keyword evidence="2" id="KW-1185">Reference proteome</keyword>
<dbReference type="AlphaFoldDB" id="E9HMG0"/>
<dbReference type="Proteomes" id="UP000000305">
    <property type="component" value="Unassembled WGS sequence"/>
</dbReference>
<evidence type="ECO:0000313" key="2">
    <source>
        <dbReference type="Proteomes" id="UP000000305"/>
    </source>
</evidence>
<dbReference type="InParanoid" id="E9HMG0"/>
<dbReference type="KEGG" id="dpx:DAPPUDRAFT_331425"/>
<proteinExistence type="predicted"/>
<reference evidence="1 2" key="1">
    <citation type="journal article" date="2011" name="Science">
        <title>The ecoresponsive genome of Daphnia pulex.</title>
        <authorList>
            <person name="Colbourne J.K."/>
            <person name="Pfrender M.E."/>
            <person name="Gilbert D."/>
            <person name="Thomas W.K."/>
            <person name="Tucker A."/>
            <person name="Oakley T.H."/>
            <person name="Tokishita S."/>
            <person name="Aerts A."/>
            <person name="Arnold G.J."/>
            <person name="Basu M.K."/>
            <person name="Bauer D.J."/>
            <person name="Caceres C.E."/>
            <person name="Carmel L."/>
            <person name="Casola C."/>
            <person name="Choi J.H."/>
            <person name="Detter J.C."/>
            <person name="Dong Q."/>
            <person name="Dusheyko S."/>
            <person name="Eads B.D."/>
            <person name="Frohlich T."/>
            <person name="Geiler-Samerotte K.A."/>
            <person name="Gerlach D."/>
            <person name="Hatcher P."/>
            <person name="Jogdeo S."/>
            <person name="Krijgsveld J."/>
            <person name="Kriventseva E.V."/>
            <person name="Kultz D."/>
            <person name="Laforsch C."/>
            <person name="Lindquist E."/>
            <person name="Lopez J."/>
            <person name="Manak J.R."/>
            <person name="Muller J."/>
            <person name="Pangilinan J."/>
            <person name="Patwardhan R.P."/>
            <person name="Pitluck S."/>
            <person name="Pritham E.J."/>
            <person name="Rechtsteiner A."/>
            <person name="Rho M."/>
            <person name="Rogozin I.B."/>
            <person name="Sakarya O."/>
            <person name="Salamov A."/>
            <person name="Schaack S."/>
            <person name="Shapiro H."/>
            <person name="Shiga Y."/>
            <person name="Skalitzky C."/>
            <person name="Smith Z."/>
            <person name="Souvorov A."/>
            <person name="Sung W."/>
            <person name="Tang Z."/>
            <person name="Tsuchiya D."/>
            <person name="Tu H."/>
            <person name="Vos H."/>
            <person name="Wang M."/>
            <person name="Wolf Y.I."/>
            <person name="Yamagata H."/>
            <person name="Yamada T."/>
            <person name="Ye Y."/>
            <person name="Shaw J.R."/>
            <person name="Andrews J."/>
            <person name="Crease T.J."/>
            <person name="Tang H."/>
            <person name="Lucas S.M."/>
            <person name="Robertson H.M."/>
            <person name="Bork P."/>
            <person name="Koonin E.V."/>
            <person name="Zdobnov E.M."/>
            <person name="Grigoriev I.V."/>
            <person name="Lynch M."/>
            <person name="Boore J.L."/>
        </authorList>
    </citation>
    <scope>NUCLEOTIDE SEQUENCE [LARGE SCALE GENOMIC DNA]</scope>
</reference>